<evidence type="ECO:0000313" key="1">
    <source>
        <dbReference type="EMBL" id="EDP10529.1"/>
    </source>
</evidence>
<protein>
    <submittedName>
        <fullName evidence="1">Uncharacterized protein</fullName>
    </submittedName>
</protein>
<evidence type="ECO:0000313" key="2">
    <source>
        <dbReference type="Proteomes" id="UP000004090"/>
    </source>
</evidence>
<dbReference type="AlphaFoldDB" id="A8REF5"/>
<sequence>MRIAAAAVMEENSGMILMNVITNVNKQKTMRMHGFLL</sequence>
<dbReference type="EMBL" id="ABAW02000024">
    <property type="protein sequence ID" value="EDP10529.1"/>
    <property type="molecule type" value="Genomic_DNA"/>
</dbReference>
<comment type="caution">
    <text evidence="1">The sequence shown here is derived from an EMBL/GenBank/DDBJ whole genome shotgun (WGS) entry which is preliminary data.</text>
</comment>
<dbReference type="STRING" id="428127.EUBDOL_01779"/>
<proteinExistence type="predicted"/>
<name>A8REF5_9FIRM</name>
<gene>
    <name evidence="1" type="ORF">EUBDOL_01779</name>
</gene>
<reference evidence="1 2" key="2">
    <citation type="submission" date="2007-09" db="EMBL/GenBank/DDBJ databases">
        <authorList>
            <person name="Fulton L."/>
            <person name="Clifton S."/>
            <person name="Fulton B."/>
            <person name="Xu J."/>
            <person name="Minx P."/>
            <person name="Pepin K.H."/>
            <person name="Johnson M."/>
            <person name="Thiruvilangam P."/>
            <person name="Bhonagiri V."/>
            <person name="Nash W.E."/>
            <person name="Mardis E.R."/>
            <person name="Wilson R.K."/>
        </authorList>
    </citation>
    <scope>NUCLEOTIDE SEQUENCE [LARGE SCALE GENOMIC DNA]</scope>
    <source>
        <strain evidence="1 2">DSM 3991</strain>
    </source>
</reference>
<dbReference type="Proteomes" id="UP000004090">
    <property type="component" value="Unassembled WGS sequence"/>
</dbReference>
<accession>A8REF5</accession>
<dbReference type="HOGENOM" id="CLU_3343803_0_0_9"/>
<organism evidence="1 2">
    <name type="scientific">Amedibacillus dolichus DSM 3991</name>
    <dbReference type="NCBI Taxonomy" id="428127"/>
    <lineage>
        <taxon>Bacteria</taxon>
        <taxon>Bacillati</taxon>
        <taxon>Bacillota</taxon>
        <taxon>Erysipelotrichia</taxon>
        <taxon>Erysipelotrichales</taxon>
        <taxon>Erysipelotrichaceae</taxon>
        <taxon>Amedibacillus</taxon>
    </lineage>
</organism>
<reference evidence="1 2" key="1">
    <citation type="submission" date="2007-09" db="EMBL/GenBank/DDBJ databases">
        <title>Draft genome sequence of Eubacterium dolichum (DSM 3991).</title>
        <authorList>
            <person name="Sudarsanam P."/>
            <person name="Ley R."/>
            <person name="Guruge J."/>
            <person name="Turnbaugh P.J."/>
            <person name="Mahowald M."/>
            <person name="Liep D."/>
            <person name="Gordon J."/>
        </authorList>
    </citation>
    <scope>NUCLEOTIDE SEQUENCE [LARGE SCALE GENOMIC DNA]</scope>
    <source>
        <strain evidence="1 2">DSM 3991</strain>
    </source>
</reference>